<organism evidence="2">
    <name type="scientific">Aegilops tauschii</name>
    <name type="common">Tausch's goatgrass</name>
    <name type="synonym">Aegilops squarrosa</name>
    <dbReference type="NCBI Taxonomy" id="37682"/>
    <lineage>
        <taxon>Eukaryota</taxon>
        <taxon>Viridiplantae</taxon>
        <taxon>Streptophyta</taxon>
        <taxon>Embryophyta</taxon>
        <taxon>Tracheophyta</taxon>
        <taxon>Spermatophyta</taxon>
        <taxon>Magnoliopsida</taxon>
        <taxon>Liliopsida</taxon>
        <taxon>Poales</taxon>
        <taxon>Poaceae</taxon>
        <taxon>BOP clade</taxon>
        <taxon>Pooideae</taxon>
        <taxon>Triticodae</taxon>
        <taxon>Triticeae</taxon>
        <taxon>Triticinae</taxon>
        <taxon>Aegilops</taxon>
    </lineage>
</organism>
<accession>M8AQR0</accession>
<name>M8AQR0_AEGTA</name>
<reference evidence="2" key="1">
    <citation type="submission" date="2015-06" db="UniProtKB">
        <authorList>
            <consortium name="EnsemblPlants"/>
        </authorList>
    </citation>
    <scope>IDENTIFICATION</scope>
</reference>
<proteinExistence type="predicted"/>
<protein>
    <submittedName>
        <fullName evidence="2">Uncharacterized protein</fullName>
    </submittedName>
</protein>
<evidence type="ECO:0000256" key="1">
    <source>
        <dbReference type="SAM" id="MobiDB-lite"/>
    </source>
</evidence>
<evidence type="ECO:0000313" key="2">
    <source>
        <dbReference type="EnsemblPlants" id="EMT03729"/>
    </source>
</evidence>
<sequence length="214" mass="23212">MAARVDAGGRGEELVRAGTGNGAEAGGSGDSAGAAATSGSDLQDSRDQLHPCFCFCPVNQSKMASKKHLAGRGGDVRQQGEPKMSGASLVNHIAYNDFMIEVSHMSYGISILKSVLDDTYALCMAVSSSFSEIRPLQVRWLGCQEWGGSPEYTVKRIVMLGSYTSFDDLSIHGTFSGIQYIEYFSCVKEVKCEPSVSFDYSKSEMNSMRRKRLN</sequence>
<feature type="compositionally biased region" description="Gly residues" evidence="1">
    <location>
        <begin position="19"/>
        <end position="30"/>
    </location>
</feature>
<dbReference type="EnsemblPlants" id="EMT03729">
    <property type="protein sequence ID" value="EMT03729"/>
    <property type="gene ID" value="F775_24326"/>
</dbReference>
<feature type="region of interest" description="Disordered" evidence="1">
    <location>
        <begin position="1"/>
        <end position="42"/>
    </location>
</feature>
<feature type="compositionally biased region" description="Low complexity" evidence="1">
    <location>
        <begin position="31"/>
        <end position="41"/>
    </location>
</feature>
<dbReference type="AlphaFoldDB" id="M8AQR0"/>